<gene>
    <name evidence="1" type="ORF">Cgig2_018659</name>
</gene>
<accession>A0A9Q1KFH9</accession>
<name>A0A9Q1KFH9_9CARY</name>
<protein>
    <submittedName>
        <fullName evidence="1">Uncharacterized protein</fullName>
    </submittedName>
</protein>
<reference evidence="1" key="1">
    <citation type="submission" date="2022-04" db="EMBL/GenBank/DDBJ databases">
        <title>Carnegiea gigantea Genome sequencing and assembly v2.</title>
        <authorList>
            <person name="Copetti D."/>
            <person name="Sanderson M.J."/>
            <person name="Burquez A."/>
            <person name="Wojciechowski M.F."/>
        </authorList>
    </citation>
    <scope>NUCLEOTIDE SEQUENCE</scope>
    <source>
        <strain evidence="1">SGP5-SGP5p</strain>
        <tissue evidence="1">Aerial part</tissue>
    </source>
</reference>
<comment type="caution">
    <text evidence="1">The sequence shown here is derived from an EMBL/GenBank/DDBJ whole genome shotgun (WGS) entry which is preliminary data.</text>
</comment>
<proteinExistence type="predicted"/>
<sequence length="316" mass="36561">MLLRDSISHTKKFIQRTIDGFKSLFSKGNMYERLPKKPPLHPFPCGRDATGGDIGTGYKELDNFYSEFTHQWDSSKSRMKNKGQKKPLFTRTQKTQELYHADTSQKLVSVAITQQKEEFCTENHAERREFGQNKRPNYMISQGKRQSPDLCSRSARERRLCLLAEKLKEMELMGEGTADHKMDVEEVLHYYSRLTCPAYLDIVDKFFTEMCAEFCSSRASPMATKSENSNAESNQIKSNQTLEKFGIPKRKKLNANIKRCKLELNCLFFWERNSQFHTCLGRIFKSGETGAAEIEVDGHRAVAGTRRRPHQEELYV</sequence>
<dbReference type="EMBL" id="JAKOGI010000142">
    <property type="protein sequence ID" value="KAJ8442403.1"/>
    <property type="molecule type" value="Genomic_DNA"/>
</dbReference>
<evidence type="ECO:0000313" key="2">
    <source>
        <dbReference type="Proteomes" id="UP001153076"/>
    </source>
</evidence>
<dbReference type="PANTHER" id="PTHR35461:SF3">
    <property type="entry name" value="OVATE DOMAIN-CONTAINING PROTEIN"/>
    <property type="match status" value="1"/>
</dbReference>
<dbReference type="OrthoDB" id="1928787at2759"/>
<evidence type="ECO:0000313" key="1">
    <source>
        <dbReference type="EMBL" id="KAJ8442403.1"/>
    </source>
</evidence>
<organism evidence="1 2">
    <name type="scientific">Carnegiea gigantea</name>
    <dbReference type="NCBI Taxonomy" id="171969"/>
    <lineage>
        <taxon>Eukaryota</taxon>
        <taxon>Viridiplantae</taxon>
        <taxon>Streptophyta</taxon>
        <taxon>Embryophyta</taxon>
        <taxon>Tracheophyta</taxon>
        <taxon>Spermatophyta</taxon>
        <taxon>Magnoliopsida</taxon>
        <taxon>eudicotyledons</taxon>
        <taxon>Gunneridae</taxon>
        <taxon>Pentapetalae</taxon>
        <taxon>Caryophyllales</taxon>
        <taxon>Cactineae</taxon>
        <taxon>Cactaceae</taxon>
        <taxon>Cactoideae</taxon>
        <taxon>Echinocereeae</taxon>
        <taxon>Carnegiea</taxon>
    </lineage>
</organism>
<keyword evidence="2" id="KW-1185">Reference proteome</keyword>
<dbReference type="Proteomes" id="UP001153076">
    <property type="component" value="Unassembled WGS sequence"/>
</dbReference>
<dbReference type="PANTHER" id="PTHR35461">
    <property type="entry name" value="BNAANNG14610D PROTEIN"/>
    <property type="match status" value="1"/>
</dbReference>
<dbReference type="AlphaFoldDB" id="A0A9Q1KFH9"/>